<name>A0AAN8RWK5_9PEZI</name>
<evidence type="ECO:0000313" key="4">
    <source>
        <dbReference type="Proteomes" id="UP001307849"/>
    </source>
</evidence>
<evidence type="ECO:0000256" key="2">
    <source>
        <dbReference type="SAM" id="SignalP"/>
    </source>
</evidence>
<gene>
    <name evidence="3" type="ORF">TWF506_009729</name>
</gene>
<evidence type="ECO:0000313" key="3">
    <source>
        <dbReference type="EMBL" id="KAK6510626.1"/>
    </source>
</evidence>
<dbReference type="Proteomes" id="UP001307849">
    <property type="component" value="Unassembled WGS sequence"/>
</dbReference>
<protein>
    <submittedName>
        <fullName evidence="3">Uncharacterized protein</fullName>
    </submittedName>
</protein>
<dbReference type="AlphaFoldDB" id="A0AAN8RWK5"/>
<feature type="region of interest" description="Disordered" evidence="1">
    <location>
        <begin position="183"/>
        <end position="213"/>
    </location>
</feature>
<sequence>MIRVETLSFLIMASAALAYELAFLEDLDPNVENFDPDRVIWNEYNSGVGCTAIPPNNSEYVQEIIIRIPPNELDPPALMVFFDNGAQEGSPIQRPSCNIEDIVFIVHWYELPNSQQLHYPIDGSITHFSEVRRWSNLEQFIEGLENRTRFVHEGDVLLRNRENDVAQEWEVIKDDVEFSIPYIPRGSQESSHDSVSQSTGAMEAESIEEPGTPLRLDSDLIDPQVALNNQPNWGSISSQVEIEEALGSNQSGGGGGDEIDLFEEMYNFERSNPNFWVYLVQQLVQHRDAAMAAGVYYPVPLGLHNRYSEEELTALGLNINPALEGNALRVLADLKIQNPDAYNSLLPSEYQIFTGYYPGIWNQLSQGDRWRAAHGNGNAEMSEISLGAAGLQRSASQSVGHISDVLSNGQMMQPEAAISHDLGDRRAIGIESSLEQEEDLPPRNVRLEDENIDPNAECLIQDICIEDTS</sequence>
<proteinExistence type="predicted"/>
<feature type="signal peptide" evidence="2">
    <location>
        <begin position="1"/>
        <end position="18"/>
    </location>
</feature>
<reference evidence="3 4" key="1">
    <citation type="submission" date="2019-10" db="EMBL/GenBank/DDBJ databases">
        <authorList>
            <person name="Palmer J.M."/>
        </authorList>
    </citation>
    <scope>NUCLEOTIDE SEQUENCE [LARGE SCALE GENOMIC DNA]</scope>
    <source>
        <strain evidence="3 4">TWF506</strain>
    </source>
</reference>
<accession>A0AAN8RWK5</accession>
<organism evidence="3 4">
    <name type="scientific">Arthrobotrys conoides</name>
    <dbReference type="NCBI Taxonomy" id="74498"/>
    <lineage>
        <taxon>Eukaryota</taxon>
        <taxon>Fungi</taxon>
        <taxon>Dikarya</taxon>
        <taxon>Ascomycota</taxon>
        <taxon>Pezizomycotina</taxon>
        <taxon>Orbiliomycetes</taxon>
        <taxon>Orbiliales</taxon>
        <taxon>Orbiliaceae</taxon>
        <taxon>Arthrobotrys</taxon>
    </lineage>
</organism>
<keyword evidence="2" id="KW-0732">Signal</keyword>
<feature type="chain" id="PRO_5042941787" evidence="2">
    <location>
        <begin position="19"/>
        <end position="469"/>
    </location>
</feature>
<dbReference type="EMBL" id="JAVHJM010000007">
    <property type="protein sequence ID" value="KAK6510626.1"/>
    <property type="molecule type" value="Genomic_DNA"/>
</dbReference>
<feature type="compositionally biased region" description="Low complexity" evidence="1">
    <location>
        <begin position="187"/>
        <end position="198"/>
    </location>
</feature>
<comment type="caution">
    <text evidence="3">The sequence shown here is derived from an EMBL/GenBank/DDBJ whole genome shotgun (WGS) entry which is preliminary data.</text>
</comment>
<evidence type="ECO:0000256" key="1">
    <source>
        <dbReference type="SAM" id="MobiDB-lite"/>
    </source>
</evidence>
<keyword evidence="4" id="KW-1185">Reference proteome</keyword>